<evidence type="ECO:0000256" key="4">
    <source>
        <dbReference type="ARBA" id="ARBA00022741"/>
    </source>
</evidence>
<gene>
    <name evidence="8" type="ORF">RW040310_204</name>
</gene>
<evidence type="ECO:0000259" key="7">
    <source>
        <dbReference type="Pfam" id="PF02769"/>
    </source>
</evidence>
<dbReference type="Pfam" id="PF00586">
    <property type="entry name" value="AIRS"/>
    <property type="match status" value="1"/>
</dbReference>
<evidence type="ECO:0000256" key="2">
    <source>
        <dbReference type="ARBA" id="ARBA00013047"/>
    </source>
</evidence>
<dbReference type="CDD" id="cd02196">
    <property type="entry name" value="PurM"/>
    <property type="match status" value="1"/>
</dbReference>
<dbReference type="InterPro" id="IPR016188">
    <property type="entry name" value="PurM-like_N"/>
</dbReference>
<comment type="pathway">
    <text evidence="1">Purine metabolism; IMP biosynthesis via de novo pathway; 5-amino-1-(5-phospho-D-ribosyl)imidazole from N(2)-formyl-N(1)-(5-phospho-D-ribosyl)glycinamide: step 2/2.</text>
</comment>
<feature type="domain" description="PurM-like N-terminal" evidence="6">
    <location>
        <begin position="44"/>
        <end position="145"/>
    </location>
</feature>
<dbReference type="EMBL" id="KX349311">
    <property type="protein sequence ID" value="AOO16117.1"/>
    <property type="molecule type" value="Genomic_DNA"/>
</dbReference>
<proteinExistence type="inferred from homology"/>
<evidence type="ECO:0000259" key="6">
    <source>
        <dbReference type="Pfam" id="PF00586"/>
    </source>
</evidence>
<dbReference type="NCBIfam" id="TIGR00878">
    <property type="entry name" value="purM"/>
    <property type="match status" value="1"/>
</dbReference>
<dbReference type="GO" id="GO:0006189">
    <property type="term" value="P:'de novo' IMP biosynthetic process"/>
    <property type="evidence" value="ECO:0007669"/>
    <property type="project" value="UniProtKB-UniPathway"/>
</dbReference>
<reference evidence="8 9" key="1">
    <citation type="journal article" date="2016" name="Environ. Microbiol.">
        <title>Genomic diversification of marine cyanophages into stable ecotypes.</title>
        <authorList>
            <person name="Marston M.F."/>
            <person name="Martiny J.B."/>
        </authorList>
    </citation>
    <scope>NUCLEOTIDE SEQUENCE [LARGE SCALE GENOMIC DNA]</scope>
    <source>
        <strain evidence="8">RW_04_0310</strain>
    </source>
</reference>
<dbReference type="InterPro" id="IPR036676">
    <property type="entry name" value="PurM-like_C_sf"/>
</dbReference>
<dbReference type="InterPro" id="IPR036921">
    <property type="entry name" value="PurM-like_N_sf"/>
</dbReference>
<dbReference type="PANTHER" id="PTHR10520:SF12">
    <property type="entry name" value="TRIFUNCTIONAL PURINE BIOSYNTHETIC PROTEIN ADENOSINE-3"/>
    <property type="match status" value="1"/>
</dbReference>
<evidence type="ECO:0000313" key="8">
    <source>
        <dbReference type="EMBL" id="AOO16117.1"/>
    </source>
</evidence>
<dbReference type="EC" id="6.3.3.1" evidence="2"/>
<dbReference type="PANTHER" id="PTHR10520">
    <property type="entry name" value="TRIFUNCTIONAL PURINE BIOSYNTHETIC PROTEIN ADENOSINE-3-RELATED"/>
    <property type="match status" value="1"/>
</dbReference>
<dbReference type="InterPro" id="IPR010918">
    <property type="entry name" value="PurM-like_C_dom"/>
</dbReference>
<accession>A0A1D7SR00</accession>
<protein>
    <recommendedName>
        <fullName evidence="2">phosphoribosylformylglycinamidine cyclo-ligase</fullName>
        <ecNumber evidence="2">6.3.3.1</ecNumber>
    </recommendedName>
</protein>
<dbReference type="Gene3D" id="3.90.650.10">
    <property type="entry name" value="PurM-like C-terminal domain"/>
    <property type="match status" value="1"/>
</dbReference>
<dbReference type="SUPFAM" id="SSF55326">
    <property type="entry name" value="PurM N-terminal domain-like"/>
    <property type="match status" value="1"/>
</dbReference>
<evidence type="ECO:0000256" key="1">
    <source>
        <dbReference type="ARBA" id="ARBA00004686"/>
    </source>
</evidence>
<evidence type="ECO:0000256" key="3">
    <source>
        <dbReference type="ARBA" id="ARBA00022598"/>
    </source>
</evidence>
<evidence type="ECO:0000313" key="9">
    <source>
        <dbReference type="Proteomes" id="UP000224445"/>
    </source>
</evidence>
<dbReference type="Proteomes" id="UP000224445">
    <property type="component" value="Segment"/>
</dbReference>
<keyword evidence="5" id="KW-0067">ATP-binding</keyword>
<evidence type="ECO:0000256" key="5">
    <source>
        <dbReference type="ARBA" id="ARBA00022840"/>
    </source>
</evidence>
<dbReference type="GO" id="GO:0004637">
    <property type="term" value="F:phosphoribosylamine-glycine ligase activity"/>
    <property type="evidence" value="ECO:0007669"/>
    <property type="project" value="TreeGrafter"/>
</dbReference>
<dbReference type="SUPFAM" id="SSF56042">
    <property type="entry name" value="PurM C-terminal domain-like"/>
    <property type="match status" value="1"/>
</dbReference>
<keyword evidence="3" id="KW-0436">Ligase</keyword>
<dbReference type="HAMAP" id="MF_00741">
    <property type="entry name" value="AIRS"/>
    <property type="match status" value="1"/>
</dbReference>
<dbReference type="UniPathway" id="UPA00074">
    <property type="reaction ID" value="UER00129"/>
</dbReference>
<dbReference type="GO" id="GO:0005524">
    <property type="term" value="F:ATP binding"/>
    <property type="evidence" value="ECO:0007669"/>
    <property type="project" value="UniProtKB-KW"/>
</dbReference>
<dbReference type="GO" id="GO:0004641">
    <property type="term" value="F:phosphoribosylformylglycinamidine cyclo-ligase activity"/>
    <property type="evidence" value="ECO:0007669"/>
    <property type="project" value="UniProtKB-EC"/>
</dbReference>
<keyword evidence="4" id="KW-0547">Nucleotide-binding</keyword>
<feature type="domain" description="PurM-like C-terminal" evidence="7">
    <location>
        <begin position="157"/>
        <end position="308"/>
    </location>
</feature>
<dbReference type="Gene3D" id="3.30.1330.10">
    <property type="entry name" value="PurM-like, N-terminal domain"/>
    <property type="match status" value="1"/>
</dbReference>
<name>A0A1D7SR00_9CAUD</name>
<dbReference type="InterPro" id="IPR004733">
    <property type="entry name" value="PurM_cligase"/>
</dbReference>
<sequence length="309" mass="33727">MDYKTSGVDIIKGRSFVEYIKALAPSVGGFSGMMEIPSGYEKPVLVSGADGVGTKINICRIAFDYTTIGQDLVAMCVNDVICSGAKPLYFLDYISTKSLDANVSDIVYGINVGCTMAGMELIGGETAEHYRATDYDLAGFCTGVVEKNEIVDGQNIRPGDVVIGIESSGLHSNGYTLVNDMLWRNKIFYKEMPELLIPTTIYARLIQHLLDEVPILGMAHITGGGLPENLPRCLPMGLTVDVDYDAWERPELFNKIQEAGDIAEDEMRNVFNLGIGFCLVVPREVATLTQSLIADTPFGMRSWVIGKVQ</sequence>
<dbReference type="Pfam" id="PF02769">
    <property type="entry name" value="AIRS_C"/>
    <property type="match status" value="1"/>
</dbReference>
<organism evidence="8 9">
    <name type="scientific">Cyanophage S-RIM12</name>
    <dbReference type="NCBI Taxonomy" id="1278402"/>
    <lineage>
        <taxon>Viruses</taxon>
        <taxon>Duplodnaviria</taxon>
        <taxon>Heunggongvirae</taxon>
        <taxon>Uroviricota</taxon>
        <taxon>Caudoviricetes</taxon>
        <taxon>Pantevenvirales</taxon>
        <taxon>Kyanoviridae</taxon>
        <taxon>Brizovirus</taxon>
        <taxon>Brizovirus syn33</taxon>
    </lineage>
</organism>
<dbReference type="GO" id="GO:0046084">
    <property type="term" value="P:adenine biosynthetic process"/>
    <property type="evidence" value="ECO:0007669"/>
    <property type="project" value="TreeGrafter"/>
</dbReference>